<dbReference type="AlphaFoldDB" id="M8ABZ6"/>
<gene>
    <name evidence="1" type="ORF">TRIUR3_27688</name>
</gene>
<proteinExistence type="predicted"/>
<organism evidence="1">
    <name type="scientific">Triticum urartu</name>
    <name type="common">Red wild einkorn</name>
    <name type="synonym">Crithodium urartu</name>
    <dbReference type="NCBI Taxonomy" id="4572"/>
    <lineage>
        <taxon>Eukaryota</taxon>
        <taxon>Viridiplantae</taxon>
        <taxon>Streptophyta</taxon>
        <taxon>Embryophyta</taxon>
        <taxon>Tracheophyta</taxon>
        <taxon>Spermatophyta</taxon>
        <taxon>Magnoliopsida</taxon>
        <taxon>Liliopsida</taxon>
        <taxon>Poales</taxon>
        <taxon>Poaceae</taxon>
        <taxon>BOP clade</taxon>
        <taxon>Pooideae</taxon>
        <taxon>Triticodae</taxon>
        <taxon>Triticeae</taxon>
        <taxon>Triticinae</taxon>
        <taxon>Triticum</taxon>
    </lineage>
</organism>
<accession>M8ABZ6</accession>
<reference evidence="1" key="1">
    <citation type="journal article" date="2013" name="Nature">
        <title>Draft genome of the wheat A-genome progenitor Triticum urartu.</title>
        <authorList>
            <person name="Ling H.Q."/>
            <person name="Zhao S."/>
            <person name="Liu D."/>
            <person name="Wang J."/>
            <person name="Sun H."/>
            <person name="Zhang C."/>
            <person name="Fan H."/>
            <person name="Li D."/>
            <person name="Dong L."/>
            <person name="Tao Y."/>
            <person name="Gao C."/>
            <person name="Wu H."/>
            <person name="Li Y."/>
            <person name="Cui Y."/>
            <person name="Guo X."/>
            <person name="Zheng S."/>
            <person name="Wang B."/>
            <person name="Yu K."/>
            <person name="Liang Q."/>
            <person name="Yang W."/>
            <person name="Lou X."/>
            <person name="Chen J."/>
            <person name="Feng M."/>
            <person name="Jian J."/>
            <person name="Zhang X."/>
            <person name="Luo G."/>
            <person name="Jiang Y."/>
            <person name="Liu J."/>
            <person name="Wang Z."/>
            <person name="Sha Y."/>
            <person name="Zhang B."/>
            <person name="Wu H."/>
            <person name="Tang D."/>
            <person name="Shen Q."/>
            <person name="Xue P."/>
            <person name="Zou S."/>
            <person name="Wang X."/>
            <person name="Liu X."/>
            <person name="Wang F."/>
            <person name="Yang Y."/>
            <person name="An X."/>
            <person name="Dong Z."/>
            <person name="Zhang K."/>
            <person name="Zhang X."/>
            <person name="Luo M.C."/>
            <person name="Dvorak J."/>
            <person name="Tong Y."/>
            <person name="Wang J."/>
            <person name="Yang H."/>
            <person name="Li Z."/>
            <person name="Wang D."/>
            <person name="Zhang A."/>
            <person name="Wang J."/>
        </authorList>
    </citation>
    <scope>NUCLEOTIDE SEQUENCE</scope>
</reference>
<name>M8ABZ6_TRIUA</name>
<evidence type="ECO:0000313" key="1">
    <source>
        <dbReference type="EMBL" id="EMS58044.1"/>
    </source>
</evidence>
<dbReference type="OMA" id="PCDGGME"/>
<protein>
    <submittedName>
        <fullName evidence="1">Uncharacterized protein</fullName>
    </submittedName>
</protein>
<sequence>MATPAADAGTGRIGPREPARAPRSASAPNPTPAPSYMLWTEIDKSFLVSHLLCTGGGDSMAVVHLYFGVDVHVAVPCDGGMEELDAGWGYGRPGHSHGYRLIAGSGHILPPPATTEHAPSAAGRPNPEQPRGLSRVRRIVCSEPAQAVGIPMGAETNLSSPQLDPTKSRESVTLLNDDQNWMLALRESVSFGRFLAEPLEWDTTGHVSRWQRWRMSDHRRQLSLICQYMPWRSDFNLCPPAAVLRTLEVLDQPRVVIHACLRLVRH</sequence>
<dbReference type="EMBL" id="KD137348">
    <property type="protein sequence ID" value="EMS58044.1"/>
    <property type="molecule type" value="Genomic_DNA"/>
</dbReference>